<reference evidence="1" key="1">
    <citation type="submission" date="2020-09" db="EMBL/GenBank/DDBJ databases">
        <title>Genome seq and assembly of Devosia sp.</title>
        <authorList>
            <person name="Chhetri G."/>
        </authorList>
    </citation>
    <scope>NUCLEOTIDE SEQUENCE</scope>
    <source>
        <strain evidence="1">PTR5</strain>
    </source>
</reference>
<keyword evidence="2" id="KW-1185">Reference proteome</keyword>
<dbReference type="EMBL" id="JACYFU010000003">
    <property type="protein sequence ID" value="MBD8066613.1"/>
    <property type="molecule type" value="Genomic_DNA"/>
</dbReference>
<sequence>MNAGRPETPVAGITADDLGAAALGKEARSAEEQKRIAVHEAGHCDTGAWNIVARRGVPLSVSVCLRA</sequence>
<dbReference type="Proteomes" id="UP000654108">
    <property type="component" value="Unassembled WGS sequence"/>
</dbReference>
<name>A0A927FXH5_9HYPH</name>
<organism evidence="1 2">
    <name type="scientific">Devosia oryzisoli</name>
    <dbReference type="NCBI Taxonomy" id="2774138"/>
    <lineage>
        <taxon>Bacteria</taxon>
        <taxon>Pseudomonadati</taxon>
        <taxon>Pseudomonadota</taxon>
        <taxon>Alphaproteobacteria</taxon>
        <taxon>Hyphomicrobiales</taxon>
        <taxon>Devosiaceae</taxon>
        <taxon>Devosia</taxon>
    </lineage>
</organism>
<evidence type="ECO:0000313" key="2">
    <source>
        <dbReference type="Proteomes" id="UP000654108"/>
    </source>
</evidence>
<evidence type="ECO:0000313" key="1">
    <source>
        <dbReference type="EMBL" id="MBD8066613.1"/>
    </source>
</evidence>
<comment type="caution">
    <text evidence="1">The sequence shown here is derived from an EMBL/GenBank/DDBJ whole genome shotgun (WGS) entry which is preliminary data.</text>
</comment>
<proteinExistence type="predicted"/>
<protein>
    <submittedName>
        <fullName evidence="1">Uncharacterized protein</fullName>
    </submittedName>
</protein>
<dbReference type="AlphaFoldDB" id="A0A927FXH5"/>
<dbReference type="RefSeq" id="WP_191776751.1">
    <property type="nucleotide sequence ID" value="NZ_JACYFU010000003.1"/>
</dbReference>
<gene>
    <name evidence="1" type="ORF">IC608_14150</name>
</gene>
<accession>A0A927FXH5</accession>